<feature type="region of interest" description="Disordered" evidence="1">
    <location>
        <begin position="458"/>
        <end position="493"/>
    </location>
</feature>
<feature type="compositionally biased region" description="Polar residues" evidence="1">
    <location>
        <begin position="593"/>
        <end position="617"/>
    </location>
</feature>
<protein>
    <submittedName>
        <fullName evidence="2">Uncharacterized protein</fullName>
    </submittedName>
</protein>
<feature type="compositionally biased region" description="Basic and acidic residues" evidence="1">
    <location>
        <begin position="860"/>
        <end position="871"/>
    </location>
</feature>
<feature type="compositionally biased region" description="Low complexity" evidence="1">
    <location>
        <begin position="684"/>
        <end position="705"/>
    </location>
</feature>
<feature type="compositionally biased region" description="Basic and acidic residues" evidence="1">
    <location>
        <begin position="480"/>
        <end position="490"/>
    </location>
</feature>
<feature type="region of interest" description="Disordered" evidence="1">
    <location>
        <begin position="645"/>
        <end position="705"/>
    </location>
</feature>
<feature type="region of interest" description="Disordered" evidence="1">
    <location>
        <begin position="146"/>
        <end position="197"/>
    </location>
</feature>
<feature type="region of interest" description="Disordered" evidence="1">
    <location>
        <begin position="372"/>
        <end position="423"/>
    </location>
</feature>
<sequence length="976" mass="102048">MSFGLPPAGSTPAEEWGNKLLQAVDGALDQAGATASTGGFVDAAPRDQDTTSHDVQQDNLPRLTGGLASSANVQSIANEAKLAKHSEGLTKEELLKGLSGREQAAAQLAAAQLAIANSAQLSHEMPTAKTSSGPVDVIRQISGHDAIQSSPVDATRQIPNDNSVQSSSVPTSVGQIRDSVQHQQENPVPSSTAQTVDQRLAASQPLQGKDVPLVMQPQEPVPRDVVLSVTSNSLATGSQNIPYQQAVPPQAQSSVSVSKQEPLQPKLPDLMPSRNIPVDTPMVEGIPGGWIGSLKTSVPGADRDHPETTVYQDMVTGLDAVGQTAFNAIPQSLKDSINPNRPHPGPSILDQARSALEQVHLPELPNVHLPQLPNVHLPQMPDLKGLSSADNRSRAVAGDLPNSSKPDATRSAPVAQPDSADLVDQARNMASDLLSGTRSRAEDAYHAAQTYVDKAIGSIEQKDETGGTAPRATQSTTLPLEEKEGQRPGDHTAGVGALPGTIDEAGVAVLPLEKNLGQGSTDKAVAAKGPGPEQSATDGVLDVSGGGQSISAAKADRLDNGSGTTYGSQPNARLDTIVSDREVRKDSVDLGQNLGQNERPSNIQRESDQGPINQRQVETGPLKNDMAVEKETYQAKQGPIGAFGQEAAQEGQREPIESYEKKTVQEDKRDPVGSSFSGSNITTGASAPSSAASAPSGGFALAPPLGVFTETTPVASGASVILPGTVLPPAKREPPVEILPVQETRIPEPMLGRPAADPSIAFEDVTPRGNLGLHNETLEATPAIVTREQRVDAPEAVLGDSAFGSSAAAQESQEKERDVPSYLSSRATSTHESIPSGKLDQPSAARMDSSASVTAVKHGHLGDHHHRDVETPRTTLDTVSEKALPATPLQDDKRVVRDADNVESTSIGASRTSPAVTPTPSTPSNVHKPVQVGSNSSSPVNTSASQHQRTDSAVSSSSKKKGFFSKLKDKLHHDDK</sequence>
<feature type="compositionally biased region" description="Low complexity" evidence="1">
    <location>
        <begin position="934"/>
        <end position="957"/>
    </location>
</feature>
<comment type="caution">
    <text evidence="2">The sequence shown here is derived from an EMBL/GenBank/DDBJ whole genome shotgun (WGS) entry which is preliminary data.</text>
</comment>
<feature type="compositionally biased region" description="Polar residues" evidence="1">
    <location>
        <begin position="674"/>
        <end position="683"/>
    </location>
</feature>
<keyword evidence="3" id="KW-1185">Reference proteome</keyword>
<evidence type="ECO:0000256" key="1">
    <source>
        <dbReference type="SAM" id="MobiDB-lite"/>
    </source>
</evidence>
<name>A0A8K0NRL3_9TREE</name>
<feature type="compositionally biased region" description="Basic and acidic residues" evidence="1">
    <location>
        <begin position="651"/>
        <end position="671"/>
    </location>
</feature>
<evidence type="ECO:0000313" key="3">
    <source>
        <dbReference type="Proteomes" id="UP000812966"/>
    </source>
</evidence>
<feature type="region of interest" description="Disordered" evidence="1">
    <location>
        <begin position="35"/>
        <end position="66"/>
    </location>
</feature>
<feature type="compositionally biased region" description="Low complexity" evidence="1">
    <location>
        <begin position="245"/>
        <end position="258"/>
    </location>
</feature>
<feature type="region of interest" description="Disordered" evidence="1">
    <location>
        <begin position="588"/>
        <end position="626"/>
    </location>
</feature>
<dbReference type="Proteomes" id="UP000812966">
    <property type="component" value="Unassembled WGS sequence"/>
</dbReference>
<feature type="compositionally biased region" description="Low complexity" evidence="1">
    <location>
        <begin position="910"/>
        <end position="924"/>
    </location>
</feature>
<feature type="compositionally biased region" description="Polar residues" evidence="1">
    <location>
        <begin position="147"/>
        <end position="174"/>
    </location>
</feature>
<evidence type="ECO:0000313" key="2">
    <source>
        <dbReference type="EMBL" id="KAG7530251.1"/>
    </source>
</evidence>
<feature type="compositionally biased region" description="Basic and acidic residues" evidence="1">
    <location>
        <begin position="44"/>
        <end position="56"/>
    </location>
</feature>
<proteinExistence type="predicted"/>
<feature type="region of interest" description="Disordered" evidence="1">
    <location>
        <begin position="245"/>
        <end position="274"/>
    </location>
</feature>
<feature type="compositionally biased region" description="Polar residues" evidence="1">
    <location>
        <begin position="561"/>
        <end position="571"/>
    </location>
</feature>
<feature type="region of interest" description="Disordered" evidence="1">
    <location>
        <begin position="521"/>
        <end position="574"/>
    </location>
</feature>
<feature type="region of interest" description="Disordered" evidence="1">
    <location>
        <begin position="740"/>
        <end position="976"/>
    </location>
</feature>
<organism evidence="2 3">
    <name type="scientific">Filobasidium floriforme</name>
    <dbReference type="NCBI Taxonomy" id="5210"/>
    <lineage>
        <taxon>Eukaryota</taxon>
        <taxon>Fungi</taxon>
        <taxon>Dikarya</taxon>
        <taxon>Basidiomycota</taxon>
        <taxon>Agaricomycotina</taxon>
        <taxon>Tremellomycetes</taxon>
        <taxon>Filobasidiales</taxon>
        <taxon>Filobasidiaceae</taxon>
        <taxon>Filobasidium</taxon>
    </lineage>
</organism>
<accession>A0A8K0NRL3</accession>
<feature type="compositionally biased region" description="Basic and acidic residues" evidence="1">
    <location>
        <begin position="890"/>
        <end position="900"/>
    </location>
</feature>
<gene>
    <name evidence="2" type="ORF">FFLO_05181</name>
</gene>
<dbReference type="EMBL" id="JABELV010000124">
    <property type="protein sequence ID" value="KAG7530251.1"/>
    <property type="molecule type" value="Genomic_DNA"/>
</dbReference>
<feature type="compositionally biased region" description="Basic and acidic residues" evidence="1">
    <location>
        <begin position="966"/>
        <end position="976"/>
    </location>
</feature>
<feature type="compositionally biased region" description="Polar residues" evidence="1">
    <location>
        <begin position="822"/>
        <end position="833"/>
    </location>
</feature>
<dbReference type="AlphaFoldDB" id="A0A8K0NRL3"/>
<feature type="compositionally biased region" description="Polar residues" evidence="1">
    <location>
        <begin position="181"/>
        <end position="197"/>
    </location>
</feature>
<reference evidence="2" key="1">
    <citation type="submission" date="2020-04" db="EMBL/GenBank/DDBJ databases">
        <title>Analysis of mating type loci in Filobasidium floriforme.</title>
        <authorList>
            <person name="Nowrousian M."/>
        </authorList>
    </citation>
    <scope>NUCLEOTIDE SEQUENCE</scope>
    <source>
        <strain evidence="2">CBS 6242</strain>
    </source>
</reference>